<dbReference type="SUPFAM" id="SSF160909">
    <property type="entry name" value="ATP12-like"/>
    <property type="match status" value="1"/>
</dbReference>
<reference evidence="2 3" key="1">
    <citation type="submission" date="2019-12" db="EMBL/GenBank/DDBJ databases">
        <authorList>
            <person name="Alioto T."/>
            <person name="Alioto T."/>
            <person name="Gomez Garrido J."/>
        </authorList>
    </citation>
    <scope>NUCLEOTIDE SEQUENCE [LARGE SCALE GENOMIC DNA]</scope>
</reference>
<organism evidence="2 3">
    <name type="scientific">Olea europaea subsp. europaea</name>
    <dbReference type="NCBI Taxonomy" id="158383"/>
    <lineage>
        <taxon>Eukaryota</taxon>
        <taxon>Viridiplantae</taxon>
        <taxon>Streptophyta</taxon>
        <taxon>Embryophyta</taxon>
        <taxon>Tracheophyta</taxon>
        <taxon>Spermatophyta</taxon>
        <taxon>Magnoliopsida</taxon>
        <taxon>eudicotyledons</taxon>
        <taxon>Gunneridae</taxon>
        <taxon>Pentapetalae</taxon>
        <taxon>asterids</taxon>
        <taxon>lamiids</taxon>
        <taxon>Lamiales</taxon>
        <taxon>Oleaceae</taxon>
        <taxon>Oleeae</taxon>
        <taxon>Olea</taxon>
    </lineage>
</organism>
<dbReference type="AlphaFoldDB" id="A0A8S0VKU9"/>
<feature type="non-terminal residue" evidence="2">
    <location>
        <position position="211"/>
    </location>
</feature>
<dbReference type="InterPro" id="IPR042272">
    <property type="entry name" value="ATP12_ATP_synth-F1-assembly_N"/>
</dbReference>
<comment type="caution">
    <text evidence="2">The sequence shown here is derived from an EMBL/GenBank/DDBJ whole genome shotgun (WGS) entry which is preliminary data.</text>
</comment>
<dbReference type="Gene3D" id="3.30.2180.10">
    <property type="entry name" value="ATP12-like"/>
    <property type="match status" value="1"/>
</dbReference>
<dbReference type="OrthoDB" id="5673at2759"/>
<dbReference type="Gramene" id="OE9A075655T2">
    <property type="protein sequence ID" value="OE9A075655C2"/>
    <property type="gene ID" value="OE9A075655"/>
</dbReference>
<dbReference type="InterPro" id="IPR011419">
    <property type="entry name" value="ATP12_ATP_synth-F1-assembly"/>
</dbReference>
<dbReference type="EMBL" id="CACTIH010009758">
    <property type="protein sequence ID" value="CAA3032960.1"/>
    <property type="molecule type" value="Genomic_DNA"/>
</dbReference>
<name>A0A8S0VKU9_OLEEU</name>
<protein>
    <submittedName>
        <fullName evidence="2">ATP synthase mitochondrial F1 complex assembly factor 2</fullName>
    </submittedName>
</protein>
<evidence type="ECO:0000313" key="3">
    <source>
        <dbReference type="Proteomes" id="UP000594638"/>
    </source>
</evidence>
<dbReference type="GO" id="GO:0033615">
    <property type="term" value="P:mitochondrial proton-transporting ATP synthase complex assembly"/>
    <property type="evidence" value="ECO:0007669"/>
    <property type="project" value="TreeGrafter"/>
</dbReference>
<feature type="compositionally biased region" description="Low complexity" evidence="1">
    <location>
        <begin position="34"/>
        <end position="54"/>
    </location>
</feature>
<dbReference type="Proteomes" id="UP000594638">
    <property type="component" value="Unassembled WGS sequence"/>
</dbReference>
<keyword evidence="3" id="KW-1185">Reference proteome</keyword>
<feature type="region of interest" description="Disordered" evidence="1">
    <location>
        <begin position="27"/>
        <end position="62"/>
    </location>
</feature>
<evidence type="ECO:0000256" key="1">
    <source>
        <dbReference type="SAM" id="MobiDB-lite"/>
    </source>
</evidence>
<sequence>MAMKRALKTLNPTILIVLTSQSRHLNSFASAGQPEPDSPSSSFTFSSSETAPTSISNKDDNIYIKNPKKTGSSVTMPISFMTGSIVGGRFFEKLTTRDANNGNRWNVMLNYRTLRTPSNRPLNCSTLALAKAIAAEWEFQQIDGIRPFTMPLMKLTCTALERVPLTRDLTSNVLERQVEKLDPLLNWVESEFGFKPIVYSRFFGGKQEEGL</sequence>
<proteinExistence type="predicted"/>
<gene>
    <name evidence="2" type="ORF">OLEA9_A075655</name>
</gene>
<evidence type="ECO:0000313" key="2">
    <source>
        <dbReference type="EMBL" id="CAA3032960.1"/>
    </source>
</evidence>
<dbReference type="PANTHER" id="PTHR21013:SF10">
    <property type="entry name" value="ATP SYNTHASE MITOCHONDRIAL F1 COMPLEX ASSEMBLY FACTOR 2"/>
    <property type="match status" value="1"/>
</dbReference>
<dbReference type="Pfam" id="PF07542">
    <property type="entry name" value="ATP12"/>
    <property type="match status" value="1"/>
</dbReference>
<dbReference type="GO" id="GO:0005739">
    <property type="term" value="C:mitochondrion"/>
    <property type="evidence" value="ECO:0007669"/>
    <property type="project" value="TreeGrafter"/>
</dbReference>
<accession>A0A8S0VKU9</accession>
<dbReference type="PANTHER" id="PTHR21013">
    <property type="entry name" value="ATP SYNTHASE MITOCHONDRIAL F1 COMPLEX ASSEMBLY FACTOR 2/ATP12 PROTEIN, MITOCHONDRIAL PRECURSOR"/>
    <property type="match status" value="1"/>
</dbReference>